<reference evidence="3 4" key="1">
    <citation type="submission" date="2012-06" db="EMBL/GenBank/DDBJ databases">
        <title>Finished chromosome of genome of Crinalium epipsammum PCC 9333.</title>
        <authorList>
            <consortium name="US DOE Joint Genome Institute"/>
            <person name="Gugger M."/>
            <person name="Coursin T."/>
            <person name="Rippka R."/>
            <person name="Tandeau De Marsac N."/>
            <person name="Huntemann M."/>
            <person name="Wei C.-L."/>
            <person name="Han J."/>
            <person name="Detter J.C."/>
            <person name="Han C."/>
            <person name="Tapia R."/>
            <person name="Davenport K."/>
            <person name="Daligault H."/>
            <person name="Erkkila T."/>
            <person name="Gu W."/>
            <person name="Munk A.C.C."/>
            <person name="Teshima H."/>
            <person name="Xu Y."/>
            <person name="Chain P."/>
            <person name="Chen A."/>
            <person name="Krypides N."/>
            <person name="Mavromatis K."/>
            <person name="Markowitz V."/>
            <person name="Szeto E."/>
            <person name="Ivanova N."/>
            <person name="Mikhailova N."/>
            <person name="Ovchinnikova G."/>
            <person name="Pagani I."/>
            <person name="Pati A."/>
            <person name="Goodwin L."/>
            <person name="Peters L."/>
            <person name="Pitluck S."/>
            <person name="Woyke T."/>
            <person name="Kerfeld C."/>
        </authorList>
    </citation>
    <scope>NUCLEOTIDE SEQUENCE [LARGE SCALE GENOMIC DNA]</scope>
    <source>
        <strain evidence="3 4">PCC 9333</strain>
    </source>
</reference>
<dbReference type="SUPFAM" id="SSF52172">
    <property type="entry name" value="CheY-like"/>
    <property type="match status" value="1"/>
</dbReference>
<protein>
    <submittedName>
        <fullName evidence="3">Response regulator receiver protein</fullName>
    </submittedName>
</protein>
<gene>
    <name evidence="3" type="ORF">Cri9333_2014</name>
</gene>
<evidence type="ECO:0000313" key="4">
    <source>
        <dbReference type="Proteomes" id="UP000010472"/>
    </source>
</evidence>
<dbReference type="CDD" id="cd17535">
    <property type="entry name" value="REC_NarL-like"/>
    <property type="match status" value="1"/>
</dbReference>
<dbReference type="Proteomes" id="UP000010472">
    <property type="component" value="Chromosome"/>
</dbReference>
<evidence type="ECO:0000259" key="2">
    <source>
        <dbReference type="PROSITE" id="PS50110"/>
    </source>
</evidence>
<dbReference type="PANTHER" id="PTHR45566:SF1">
    <property type="entry name" value="HTH-TYPE TRANSCRIPTIONAL REGULATOR YHJB-RELATED"/>
    <property type="match status" value="1"/>
</dbReference>
<dbReference type="PANTHER" id="PTHR45566">
    <property type="entry name" value="HTH-TYPE TRANSCRIPTIONAL REGULATOR YHJB-RELATED"/>
    <property type="match status" value="1"/>
</dbReference>
<dbReference type="eggNOG" id="COG2197">
    <property type="taxonomic scope" value="Bacteria"/>
</dbReference>
<dbReference type="Gene3D" id="3.40.50.2300">
    <property type="match status" value="1"/>
</dbReference>
<dbReference type="InterPro" id="IPR058245">
    <property type="entry name" value="NreC/VraR/RcsB-like_REC"/>
</dbReference>
<dbReference type="STRING" id="1173022.Cri9333_2014"/>
<organism evidence="3 4">
    <name type="scientific">Crinalium epipsammum PCC 9333</name>
    <dbReference type="NCBI Taxonomy" id="1173022"/>
    <lineage>
        <taxon>Bacteria</taxon>
        <taxon>Bacillati</taxon>
        <taxon>Cyanobacteriota</taxon>
        <taxon>Cyanophyceae</taxon>
        <taxon>Gomontiellales</taxon>
        <taxon>Gomontiellaceae</taxon>
        <taxon>Crinalium</taxon>
    </lineage>
</organism>
<dbReference type="AlphaFoldDB" id="K9VXQ2"/>
<dbReference type="InterPro" id="IPR051015">
    <property type="entry name" value="EvgA-like"/>
</dbReference>
<dbReference type="OrthoDB" id="458149at2"/>
<dbReference type="PATRIC" id="fig|1173022.3.peg.2175"/>
<dbReference type="GO" id="GO:0000160">
    <property type="term" value="P:phosphorelay signal transduction system"/>
    <property type="evidence" value="ECO:0007669"/>
    <property type="project" value="InterPro"/>
</dbReference>
<dbReference type="PIRSF" id="PIRSF026434">
    <property type="entry name" value="RR_ycf55_prd"/>
    <property type="match status" value="1"/>
</dbReference>
<dbReference type="InterPro" id="IPR022552">
    <property type="entry name" value="UPF_Ycf55"/>
</dbReference>
<dbReference type="KEGG" id="cep:Cri9333_2014"/>
<dbReference type="EMBL" id="CP003620">
    <property type="protein sequence ID" value="AFZ12893.1"/>
    <property type="molecule type" value="Genomic_DNA"/>
</dbReference>
<accession>K9VXQ2</accession>
<dbReference type="PROSITE" id="PS50110">
    <property type="entry name" value="RESPONSE_REGULATORY"/>
    <property type="match status" value="1"/>
</dbReference>
<feature type="domain" description="Response regulatory" evidence="2">
    <location>
        <begin position="6"/>
        <end position="129"/>
    </location>
</feature>
<sequence length="594" mass="67235">MSDRTSLILIDPDPIFRLGLSTALASFADLQILAEADNLKIALEKLAEFAAKNYAVDLVILEFDLSTNQPTAELQCQQLKAQYPQLPILLISSLSRTDQLIAAKTAGIEGYCPKGTEINVLVQAIRQLLAGQEYWHNFPTINYSIQDSGIASNLIDSTTSSIGDRPTRPPTTWHYQARRNGIQQINNSLAEVTSQLKNPNLSNLDWLFWSGRRRELLAARWLVNQLLPGDVVILQPVQNTELPLIDSQPADRAKNTIVRKQNYLTESSNLPQQSIFDTTRVKLQSRLQNITGEPIEIEILRLEKRRELLELILQRLEAILDELRYSQVEPHQLPQILPVVLRDLWQASIHDFFGKYYTLPIGDGQYEVVNVLLQSAGIVQSAILNKIPLVAELFSYLLFETPIVIDNAIYAPETFAAKKRTEALLENLIIQVANGVVQPLLNYFADIEVIKENFYDRSLVSTREISRFRNNLSWKYRIYQYIKEPIAIFESRYSLLVFSDIGIKQVYVYAPRRQELEKLRGIPLAVTLAVEARDAIAPRLRATVSFISSGLIYVLTKVIGRGIGLIVRGIIQGVGNSLQESRYGRNGDREKKLD</sequence>
<dbReference type="HOGENOM" id="CLU_035485_0_0_3"/>
<keyword evidence="4" id="KW-1185">Reference proteome</keyword>
<dbReference type="InterPro" id="IPR011006">
    <property type="entry name" value="CheY-like_superfamily"/>
</dbReference>
<evidence type="ECO:0000256" key="1">
    <source>
        <dbReference type="PROSITE-ProRule" id="PRU00169"/>
    </source>
</evidence>
<dbReference type="Pfam" id="PF00072">
    <property type="entry name" value="Response_reg"/>
    <property type="match status" value="1"/>
</dbReference>
<dbReference type="SMART" id="SM00448">
    <property type="entry name" value="REC"/>
    <property type="match status" value="1"/>
</dbReference>
<proteinExistence type="predicted"/>
<name>K9VXQ2_9CYAN</name>
<dbReference type="Pfam" id="PF12452">
    <property type="entry name" value="DUF3685"/>
    <property type="match status" value="1"/>
</dbReference>
<comment type="caution">
    <text evidence="1">Lacks conserved residue(s) required for the propagation of feature annotation.</text>
</comment>
<dbReference type="InterPro" id="IPR001789">
    <property type="entry name" value="Sig_transdc_resp-reg_receiver"/>
</dbReference>
<dbReference type="InterPro" id="IPR016837">
    <property type="entry name" value="Uncharacterised_Ycf55_cyanobac"/>
</dbReference>
<dbReference type="RefSeq" id="WP_015203009.1">
    <property type="nucleotide sequence ID" value="NC_019753.1"/>
</dbReference>
<evidence type="ECO:0000313" key="3">
    <source>
        <dbReference type="EMBL" id="AFZ12893.1"/>
    </source>
</evidence>